<evidence type="ECO:0000313" key="20">
    <source>
        <dbReference type="Proteomes" id="UP000002729"/>
    </source>
</evidence>
<dbReference type="InterPro" id="IPR027359">
    <property type="entry name" value="Volt_channel_dom_sf"/>
</dbReference>
<sequence>MAQLTRGRKSRIRRLADSQELDTFILLAIMFNCVIMAFPPKIVNNATDPGDFFCLADFFLNVVFLFEFIIKFVAYGFAYFRDTWNQLDFVVVCQGTLSMTTECPYIFGRKGNKLAAMGDISALRMMRVLRPLKSLRKFPEMRLLVGSLFGSFHLLLAIMVLTAMAVFVFAVVATMYFRDAMDYRCLPDPYYDPLRGLFYGNPHANLAYPYSGTCTMEQWQETPVSCFVVQRNLPWGNPLNVTHANYFDSDRNYERYSYMLSGGQGSKRVRISQLQSAGWKFTEARDRWLSGNYWKSISGFYQDYRRDLVPHYTEFPYFSSFCGDCDTCYKCPSCYSDDPDTECDRNIRDDFFRRYGDPRNIRSTFLGEEPDIPADFFGNPLDYVFNGTDYAPSSWNYENKDGSVKHIAEYCVDLKLATIEQTDPDTGQIYQPKLRLGGIYLTRNAGLMDLTEPQHADISLRYDVANCGEDIRQANRVFEPYENNATICKQTFVDSGRFPSNFYEACVNYPDGVTEHNCQNDYKGKIGELRHGFMGDIAPRHISAVWYLRFDKTFWSLLTIFDIMNMENWNDAMWSIQLCVGKYTWPFFYGVVGFVNICLINLFPAVMSFNLRKAIREEENRIAYEAKAQFMGDEMLTMTQFEEHMIDILAAEEEDIVAVKAYVEGHAGATLNLNAVEESDPLENLPGVPRGQFFDSLRSIVRPETGYFNTFIYLCIFLNLLCMAIEPLHSDERHMKKLQHALDVANEVFVGIFAFEICIKMTALGVTGYFYDAYNCFDFFLGVLSLMDVVAAGLIGGGSTFSLLRVVRMFRIARVLRMATVSKIHRKKSMSASQLDFARLMGIIASSAIWVVNVLGLLFLCVYMGSIVSMQFFGGEVYALNDYSEQWEKKGRLNFDTFTMAFVTNFVIISADGWNQIMYATMDACGAVTAIYFILLFVVGRYAILSMLIAVIFDQVERDSILVIKQSAQTTMVSIFKFERGLMHMILRFNFLRWYSASRSAFDSDATGSGGGKGNISLAPDPEPPLTPWQRFMSNERSYMIFNPEKQPRKFIKWLAYSEIFTNLVFATIMVSVYVLALFYQYRNTHLDARDKDKSNIATLVSLPENWLLALINTCCRVVFVAEFLVMTIAEGFLSFMSDPMNVLDTTITAISLISLVVPSLSPFAIFRMIRIIRPLKKLARSSPAVMSILSALENSSKGLTAVGLLGAFVWSTIAIVGLQLYSGHLHYCSASRYPEGMLLKPFSPDRDRHVGKSYRHWPYPQFQYYDSAYAYPDEPEGDDDAVWANFTHSYKGWPPERVIYPRSSPLANNSWGCSVQRDQVFPQYNRFGDVVSYAGWFGIKNAEYNFDNIFEAIRSAFLMFTFDDWHKLILQTINAKTVGPFYNHESQASTIMPVIFFILSGCSSFLITCLFVGVIYGTFTYLQLTRGTRKLASLKQAQWSVYESKLSCIKATQEPQEPRSNLLITRLMFRVFRHPNYKVVYACLIFLDIWAWWILAGSQIRLSTKVQQRKDLKDSSNSHQLRTMRSIDNVVSAILLGEFAAKFLVYGWFTTLSLPSEQMRLVLLIPVALYFSLEMSHGWTQMPFFDETMVQRGIYAMRTSQVFLIVPQFVELRMVVQALNCALGTTVPMVALMTIVTFAFAVIGMVAFGDTDISKRYHADNGTEARVFGSYWDVTRVRFSTISKSMNTLFIAATSNNWVAVKDTMKQDVPESNHMLLGLFWFAYILLVRFLFLNVCTLIFIYKYESTSPVQPWIAMQQVDEFLQAWQHFDEFGVGRIRTKYLSRLLRLLSPPLGLSRDAPQQLADRHARRVLMAMPLLLEVEVLSRTPDLEARWDEVKKPFYSRGKLGSTTEGKDGDDAARQPSLLPRYLEFTHVLKAVHKVVMFPELQALPDDVELTLRREYAQAKLDILRLAVNRYCEPAVRAMDSHGNRVPQAVLDLALMQRARPDVFRYRLRQALTLEAHRWQKQIEFSKFDEESFFECGLLIKSIKEERLSAQMQLEVLHRLAAKGLLMSLQERRPKLHRHVTFLAALLNRVEAERSKHVRKAWLAGSMKHEGTLPVATKHAEGKDRAVSCVAVGGKDGELVVTAHGGRHVTVWKKRKDKKKKGGDDWRAAAREEERKEEARDPWHFSPFYKTQQMTEDLGTCLVVAMTPDGRRFFSSAGEQIRGWVQGKKVRGFKGTKFRCESIMLGHAAAVTRLVVAHRHVFSVSEDGTIKIWRFRATDALQTATVSYSAQAMSLAILNTTKPGVPEDYLGLHAVAGLGQGRTRVIQRLGDGSLCVLPFSLKSQWMQGAVWETKIKKLAFEGREPVTALDVQYRCVYAGCATGRIAVFKIVAGSEDMDTLQQAAKELERLGYGKSGDAFKRKGGGLDGRATSMLREVVRLDYVFTLDCHSSTITSFCMAGGVLFSAATDMAIVSWMKPVDERNTQFQALGAAGQGSHRAPAMTQKYSHARVVHRAPVTAMAVAGDFLLSADADGHVCCHKAAKYREIVESRQAEADSKNFLEEEILEKPRFFHQLEISKISARHFLAHVIAHYYPIRPLKKRKKKAPGEGDDDDDDEFEDEIADDVEGDDEEYKEDREKSDDEGSEHDDELAGDFDGDFDFGGEDEDYDDLQGDFVGDPVAYEDEDEDYYDEDGMYFGDGFRSYPDDYDDVEDEDIMEDPYAGYDEPSDYATPYDDEAYEDEAYEDEDELSEDDVRLDVGEHFGEDEDEDEDDEEEEDESGSEYED</sequence>
<dbReference type="InterPro" id="IPR001680">
    <property type="entry name" value="WD40_rpt"/>
</dbReference>
<comment type="subcellular location">
    <subcellularLocation>
        <location evidence="1">Membrane</location>
        <topology evidence="1">Multi-pass membrane protein</topology>
    </subcellularLocation>
</comment>
<evidence type="ECO:0000256" key="1">
    <source>
        <dbReference type="ARBA" id="ARBA00004141"/>
    </source>
</evidence>
<dbReference type="GO" id="GO:0005891">
    <property type="term" value="C:voltage-gated calcium channel complex"/>
    <property type="evidence" value="ECO:0007669"/>
    <property type="project" value="TreeGrafter"/>
</dbReference>
<dbReference type="InterPro" id="IPR015943">
    <property type="entry name" value="WD40/YVTN_repeat-like_dom_sf"/>
</dbReference>
<dbReference type="Pfam" id="PF16905">
    <property type="entry name" value="GPHH"/>
    <property type="match status" value="1"/>
</dbReference>
<keyword evidence="2" id="KW-0813">Transport</keyword>
<evidence type="ECO:0000256" key="3">
    <source>
        <dbReference type="ARBA" id="ARBA00022568"/>
    </source>
</evidence>
<evidence type="ECO:0000256" key="13">
    <source>
        <dbReference type="ARBA" id="ARBA00023303"/>
    </source>
</evidence>
<feature type="region of interest" description="Disordered" evidence="15">
    <location>
        <begin position="2549"/>
        <end position="2734"/>
    </location>
</feature>
<keyword evidence="7" id="KW-0106">Calcium</keyword>
<feature type="transmembrane region" description="Helical" evidence="16">
    <location>
        <begin position="840"/>
        <end position="873"/>
    </location>
</feature>
<dbReference type="InterPro" id="IPR005821">
    <property type="entry name" value="Ion_trans_dom"/>
</dbReference>
<feature type="compositionally biased region" description="Basic and acidic residues" evidence="15">
    <location>
        <begin position="2110"/>
        <end position="2125"/>
    </location>
</feature>
<dbReference type="PROSITE" id="PS50082">
    <property type="entry name" value="WD_REPEATS_2"/>
    <property type="match status" value="1"/>
</dbReference>
<dbReference type="SUPFAM" id="SSF50978">
    <property type="entry name" value="WD40 repeat-like"/>
    <property type="match status" value="1"/>
</dbReference>
<dbReference type="PANTHER" id="PTHR45628">
    <property type="entry name" value="VOLTAGE-DEPENDENT CALCIUM CHANNEL TYPE A SUBUNIT ALPHA-1"/>
    <property type="match status" value="1"/>
</dbReference>
<gene>
    <name evidence="19" type="ORF">AURANDRAFT_67051</name>
</gene>
<feature type="compositionally biased region" description="Acidic residues" evidence="15">
    <location>
        <begin position="2557"/>
        <end position="2581"/>
    </location>
</feature>
<protein>
    <submittedName>
        <fullName evidence="19">Uncharacterized protein</fullName>
    </submittedName>
</protein>
<feature type="transmembrane region" description="Helical" evidence="16">
    <location>
        <begin position="21"/>
        <end position="38"/>
    </location>
</feature>
<evidence type="ECO:0000259" key="18">
    <source>
        <dbReference type="Pfam" id="PF16905"/>
    </source>
</evidence>
<keyword evidence="12" id="KW-0325">Glycoprotein</keyword>
<feature type="domain" description="Ion transport" evidence="17">
    <location>
        <begin position="707"/>
        <end position="957"/>
    </location>
</feature>
<feature type="compositionally biased region" description="Acidic residues" evidence="15">
    <location>
        <begin position="2629"/>
        <end position="2642"/>
    </location>
</feature>
<feature type="compositionally biased region" description="Acidic residues" evidence="15">
    <location>
        <begin position="2591"/>
        <end position="2620"/>
    </location>
</feature>
<feature type="compositionally biased region" description="Acidic residues" evidence="15">
    <location>
        <begin position="2712"/>
        <end position="2734"/>
    </location>
</feature>
<keyword evidence="8" id="KW-0851">Voltage-gated channel</keyword>
<feature type="transmembrane region" description="Helical" evidence="16">
    <location>
        <begin position="587"/>
        <end position="611"/>
    </location>
</feature>
<feature type="transmembrane region" description="Helical" evidence="16">
    <location>
        <begin position="1630"/>
        <end position="1649"/>
    </location>
</feature>
<feature type="transmembrane region" description="Helical" evidence="16">
    <location>
        <begin position="1150"/>
        <end position="1170"/>
    </location>
</feature>
<dbReference type="GeneID" id="20226059"/>
<evidence type="ECO:0000256" key="5">
    <source>
        <dbReference type="ARBA" id="ARBA00022692"/>
    </source>
</evidence>
<evidence type="ECO:0000256" key="9">
    <source>
        <dbReference type="ARBA" id="ARBA00022989"/>
    </source>
</evidence>
<evidence type="ECO:0000256" key="2">
    <source>
        <dbReference type="ARBA" id="ARBA00022448"/>
    </source>
</evidence>
<dbReference type="GO" id="GO:0008331">
    <property type="term" value="F:high voltage-gated calcium channel activity"/>
    <property type="evidence" value="ECO:0007669"/>
    <property type="project" value="TreeGrafter"/>
</dbReference>
<evidence type="ECO:0000256" key="4">
    <source>
        <dbReference type="ARBA" id="ARBA00022673"/>
    </source>
</evidence>
<feature type="compositionally biased region" description="Acidic residues" evidence="15">
    <location>
        <begin position="2682"/>
        <end position="2700"/>
    </location>
</feature>
<evidence type="ECO:0000256" key="16">
    <source>
        <dbReference type="SAM" id="Phobius"/>
    </source>
</evidence>
<reference evidence="19 20" key="1">
    <citation type="journal article" date="2011" name="Proc. Natl. Acad. Sci. U.S.A.">
        <title>Niche of harmful alga Aureococcus anophagefferens revealed through ecogenomics.</title>
        <authorList>
            <person name="Gobler C.J."/>
            <person name="Berry D.L."/>
            <person name="Dyhrman S.T."/>
            <person name="Wilhelm S.W."/>
            <person name="Salamov A."/>
            <person name="Lobanov A.V."/>
            <person name="Zhang Y."/>
            <person name="Collier J.L."/>
            <person name="Wurch L.L."/>
            <person name="Kustka A.B."/>
            <person name="Dill B.D."/>
            <person name="Shah M."/>
            <person name="VerBerkmoes N.C."/>
            <person name="Kuo A."/>
            <person name="Terry A."/>
            <person name="Pangilinan J."/>
            <person name="Lindquist E.A."/>
            <person name="Lucas S."/>
            <person name="Paulsen I.T."/>
            <person name="Hattenrath-Lehmann T.K."/>
            <person name="Talmage S.C."/>
            <person name="Walker E.A."/>
            <person name="Koch F."/>
            <person name="Burson A.M."/>
            <person name="Marcoval M.A."/>
            <person name="Tang Y.Z."/>
            <person name="Lecleir G.R."/>
            <person name="Coyne K.J."/>
            <person name="Berg G.M."/>
            <person name="Bertrand E.M."/>
            <person name="Saito M.A."/>
            <person name="Gladyshev V.N."/>
            <person name="Grigoriev I.V."/>
        </authorList>
    </citation>
    <scope>NUCLEOTIDE SEQUENCE [LARGE SCALE GENOMIC DNA]</scope>
    <source>
        <strain evidence="20">CCMP 1984</strain>
    </source>
</reference>
<evidence type="ECO:0000256" key="10">
    <source>
        <dbReference type="ARBA" id="ARBA00023065"/>
    </source>
</evidence>
<feature type="transmembrane region" description="Helical" evidence="16">
    <location>
        <begin position="58"/>
        <end position="80"/>
    </location>
</feature>
<feature type="compositionally biased region" description="Basic and acidic residues" evidence="15">
    <location>
        <begin position="2701"/>
        <end position="2711"/>
    </location>
</feature>
<dbReference type="InterPro" id="IPR050599">
    <property type="entry name" value="VDCC_alpha-1_subunit"/>
</dbReference>
<feature type="repeat" description="WD" evidence="14">
    <location>
        <begin position="2192"/>
        <end position="2231"/>
    </location>
</feature>
<keyword evidence="5 16" id="KW-0812">Transmembrane</keyword>
<dbReference type="InterPro" id="IPR031649">
    <property type="entry name" value="GPHH_dom"/>
</dbReference>
<dbReference type="KEGG" id="aaf:AURANDRAFT_67051"/>
<feature type="region of interest" description="Disordered" evidence="15">
    <location>
        <begin position="2103"/>
        <end position="2125"/>
    </location>
</feature>
<feature type="transmembrane region" description="Helical" evidence="16">
    <location>
        <begin position="1200"/>
        <end position="1222"/>
    </location>
</feature>
<name>F0YJS4_AURAN</name>
<dbReference type="Gene3D" id="2.130.10.10">
    <property type="entry name" value="YVTN repeat-like/Quinoprotein amine dehydrogenase"/>
    <property type="match status" value="2"/>
</dbReference>
<dbReference type="PANTHER" id="PTHR45628:SF7">
    <property type="entry name" value="VOLTAGE-DEPENDENT CALCIUM CHANNEL TYPE A SUBUNIT ALPHA-1"/>
    <property type="match status" value="1"/>
</dbReference>
<evidence type="ECO:0000256" key="8">
    <source>
        <dbReference type="ARBA" id="ARBA00022882"/>
    </source>
</evidence>
<feature type="transmembrane region" description="Helical" evidence="16">
    <location>
        <begin position="1477"/>
        <end position="1496"/>
    </location>
</feature>
<feature type="transmembrane region" description="Helical" evidence="16">
    <location>
        <begin position="1716"/>
        <end position="1743"/>
    </location>
</feature>
<feature type="transmembrane region" description="Helical" evidence="16">
    <location>
        <begin position="143"/>
        <end position="176"/>
    </location>
</feature>
<dbReference type="Gene3D" id="1.20.120.350">
    <property type="entry name" value="Voltage-gated potassium channels. Chain C"/>
    <property type="match status" value="3"/>
</dbReference>
<dbReference type="RefSeq" id="XP_009040662.1">
    <property type="nucleotide sequence ID" value="XM_009042414.1"/>
</dbReference>
<dbReference type="Gene3D" id="1.10.287.70">
    <property type="match status" value="4"/>
</dbReference>
<feature type="transmembrane region" description="Helical" evidence="16">
    <location>
        <begin position="777"/>
        <end position="795"/>
    </location>
</feature>
<evidence type="ECO:0000313" key="19">
    <source>
        <dbReference type="EMBL" id="EGB04555.1"/>
    </source>
</evidence>
<accession>F0YJS4</accession>
<feature type="domain" description="Ion transport" evidence="17">
    <location>
        <begin position="22"/>
        <end position="213"/>
    </location>
</feature>
<dbReference type="GO" id="GO:0098703">
    <property type="term" value="P:calcium ion import across plasma membrane"/>
    <property type="evidence" value="ECO:0007669"/>
    <property type="project" value="TreeGrafter"/>
</dbReference>
<feature type="domain" description="Ion transport" evidence="17">
    <location>
        <begin position="1060"/>
        <end position="1424"/>
    </location>
</feature>
<feature type="region of interest" description="Disordered" evidence="15">
    <location>
        <begin position="1003"/>
        <end position="1025"/>
    </location>
</feature>
<dbReference type="SUPFAM" id="SSF81324">
    <property type="entry name" value="Voltage-gated potassium channels"/>
    <property type="match status" value="3"/>
</dbReference>
<proteinExistence type="predicted"/>
<keyword evidence="20" id="KW-1185">Reference proteome</keyword>
<dbReference type="Gene3D" id="1.10.238.10">
    <property type="entry name" value="EF-hand"/>
    <property type="match status" value="1"/>
</dbReference>
<dbReference type="InParanoid" id="F0YJS4"/>
<dbReference type="EMBL" id="GL833149">
    <property type="protein sequence ID" value="EGB04555.1"/>
    <property type="molecule type" value="Genomic_DNA"/>
</dbReference>
<dbReference type="eggNOG" id="KOG2301">
    <property type="taxonomic scope" value="Eukaryota"/>
</dbReference>
<feature type="transmembrane region" description="Helical" evidence="16">
    <location>
        <begin position="748"/>
        <end position="770"/>
    </location>
</feature>
<feature type="transmembrane region" description="Helical" evidence="16">
    <location>
        <begin position="1562"/>
        <end position="1580"/>
    </location>
</feature>
<keyword evidence="6" id="KW-0677">Repeat</keyword>
<keyword evidence="9 16" id="KW-1133">Transmembrane helix</keyword>
<evidence type="ECO:0000256" key="7">
    <source>
        <dbReference type="ARBA" id="ARBA00022837"/>
    </source>
</evidence>
<evidence type="ECO:0000256" key="15">
    <source>
        <dbReference type="SAM" id="MobiDB-lite"/>
    </source>
</evidence>
<dbReference type="Pfam" id="PF00520">
    <property type="entry name" value="Ion_trans"/>
    <property type="match status" value="5"/>
</dbReference>
<keyword evidence="13" id="KW-0407">Ion channel</keyword>
<evidence type="ECO:0000256" key="11">
    <source>
        <dbReference type="ARBA" id="ARBA00023136"/>
    </source>
</evidence>
<feature type="transmembrane region" description="Helical" evidence="16">
    <location>
        <begin position="893"/>
        <end position="914"/>
    </location>
</feature>
<organism evidence="20">
    <name type="scientific">Aureococcus anophagefferens</name>
    <name type="common">Harmful bloom alga</name>
    <dbReference type="NCBI Taxonomy" id="44056"/>
    <lineage>
        <taxon>Eukaryota</taxon>
        <taxon>Sar</taxon>
        <taxon>Stramenopiles</taxon>
        <taxon>Ochrophyta</taxon>
        <taxon>Pelagophyceae</taxon>
        <taxon>Pelagomonadales</taxon>
        <taxon>Pelagomonadaceae</taxon>
        <taxon>Aureococcus</taxon>
    </lineage>
</organism>
<dbReference type="SMART" id="SM00320">
    <property type="entry name" value="WD40"/>
    <property type="match status" value="5"/>
</dbReference>
<feature type="domain" description="Ion transport" evidence="17">
    <location>
        <begin position="549"/>
        <end position="613"/>
    </location>
</feature>
<feature type="transmembrane region" description="Helical" evidence="16">
    <location>
        <begin position="707"/>
        <end position="728"/>
    </location>
</feature>
<feature type="transmembrane region" description="Helical" evidence="16">
    <location>
        <begin position="1531"/>
        <end position="1550"/>
    </location>
</feature>
<feature type="transmembrane region" description="Helical" evidence="16">
    <location>
        <begin position="1060"/>
        <end position="1080"/>
    </location>
</feature>
<feature type="domain" description="Voltage-dependent L-type calcium channel IQ-associated" evidence="18">
    <location>
        <begin position="1762"/>
        <end position="1816"/>
    </location>
</feature>
<dbReference type="OrthoDB" id="431720at2759"/>
<keyword evidence="4" id="KW-0107">Calcium channel</keyword>
<feature type="domain" description="Ion transport" evidence="17">
    <location>
        <begin position="1515"/>
        <end position="1737"/>
    </location>
</feature>
<dbReference type="Proteomes" id="UP000002729">
    <property type="component" value="Unassembled WGS sequence"/>
</dbReference>
<feature type="transmembrane region" description="Helical" evidence="16">
    <location>
        <begin position="1395"/>
        <end position="1423"/>
    </location>
</feature>
<feature type="transmembrane region" description="Helical" evidence="16">
    <location>
        <begin position="926"/>
        <end position="953"/>
    </location>
</feature>
<dbReference type="InterPro" id="IPR036322">
    <property type="entry name" value="WD40_repeat_dom_sf"/>
</dbReference>
<keyword evidence="10" id="KW-0406">Ion transport</keyword>
<evidence type="ECO:0000256" key="14">
    <source>
        <dbReference type="PROSITE-ProRule" id="PRU00221"/>
    </source>
</evidence>
<evidence type="ECO:0000256" key="6">
    <source>
        <dbReference type="ARBA" id="ARBA00022737"/>
    </source>
</evidence>
<evidence type="ECO:0000259" key="17">
    <source>
        <dbReference type="Pfam" id="PF00520"/>
    </source>
</evidence>
<keyword evidence="14" id="KW-0853">WD repeat</keyword>
<feature type="compositionally biased region" description="Acidic residues" evidence="15">
    <location>
        <begin position="2654"/>
        <end position="2666"/>
    </location>
</feature>
<keyword evidence="11 16" id="KW-0472">Membrane</keyword>
<evidence type="ECO:0000256" key="12">
    <source>
        <dbReference type="ARBA" id="ARBA00023180"/>
    </source>
</evidence>
<dbReference type="OMA" id="YEACKCK"/>
<keyword evidence="3" id="KW-0109">Calcium transport</keyword>